<keyword evidence="3" id="KW-1185">Reference proteome</keyword>
<gene>
    <name evidence="2" type="ORF">Vbra_11509</name>
</gene>
<dbReference type="AlphaFoldDB" id="A0A0G4EEN7"/>
<protein>
    <submittedName>
        <fullName evidence="2">Uncharacterized protein</fullName>
    </submittedName>
</protein>
<evidence type="ECO:0000256" key="1">
    <source>
        <dbReference type="SAM" id="MobiDB-lite"/>
    </source>
</evidence>
<evidence type="ECO:0000313" key="3">
    <source>
        <dbReference type="Proteomes" id="UP000041254"/>
    </source>
</evidence>
<organism evidence="2 3">
    <name type="scientific">Vitrella brassicaformis (strain CCMP3155)</name>
    <dbReference type="NCBI Taxonomy" id="1169540"/>
    <lineage>
        <taxon>Eukaryota</taxon>
        <taxon>Sar</taxon>
        <taxon>Alveolata</taxon>
        <taxon>Colpodellida</taxon>
        <taxon>Vitrellaceae</taxon>
        <taxon>Vitrella</taxon>
    </lineage>
</organism>
<proteinExistence type="predicted"/>
<sequence>MNALFGLFGRTKAPPKPKVPIYRNELEGTEGEGSDANESTSPGFSPAKTAIFDKRSDSHASNFLTSQLLQSSTVDKIIRRGSTASVSAGEPSVVYEAKGVGSSSSACLVGEDDGDEEWEEVSLSKEDIDEMEDEDYQAFYMRQWIFFLSVFC</sequence>
<accession>A0A0G4EEN7</accession>
<feature type="region of interest" description="Disordered" evidence="1">
    <location>
        <begin position="1"/>
        <end position="49"/>
    </location>
</feature>
<name>A0A0G4EEN7_VITBC</name>
<dbReference type="InParanoid" id="A0A0G4EEN7"/>
<dbReference type="VEuPathDB" id="CryptoDB:Vbra_11509"/>
<dbReference type="Proteomes" id="UP000041254">
    <property type="component" value="Unassembled WGS sequence"/>
</dbReference>
<evidence type="ECO:0000313" key="2">
    <source>
        <dbReference type="EMBL" id="CEL94146.1"/>
    </source>
</evidence>
<dbReference type="EMBL" id="CDMY01000206">
    <property type="protein sequence ID" value="CEL94146.1"/>
    <property type="molecule type" value="Genomic_DNA"/>
</dbReference>
<reference evidence="2 3" key="1">
    <citation type="submission" date="2014-11" db="EMBL/GenBank/DDBJ databases">
        <authorList>
            <person name="Zhu J."/>
            <person name="Qi W."/>
            <person name="Song R."/>
        </authorList>
    </citation>
    <scope>NUCLEOTIDE SEQUENCE [LARGE SCALE GENOMIC DNA]</scope>
</reference>